<evidence type="ECO:0000313" key="2">
    <source>
        <dbReference type="Proteomes" id="UP001228049"/>
    </source>
</evidence>
<reference evidence="1" key="1">
    <citation type="submission" date="2023-04" db="EMBL/GenBank/DDBJ databases">
        <title>Chromosome-level genome of Chaenocephalus aceratus.</title>
        <authorList>
            <person name="Park H."/>
        </authorList>
    </citation>
    <scope>NUCLEOTIDE SEQUENCE</scope>
    <source>
        <strain evidence="1">DE</strain>
        <tissue evidence="1">Muscle</tissue>
    </source>
</reference>
<dbReference type="Proteomes" id="UP001228049">
    <property type="component" value="Unassembled WGS sequence"/>
</dbReference>
<dbReference type="EMBL" id="JASDAP010000006">
    <property type="protein sequence ID" value="KAK1901161.1"/>
    <property type="molecule type" value="Genomic_DNA"/>
</dbReference>
<evidence type="ECO:0000313" key="1">
    <source>
        <dbReference type="EMBL" id="KAK1901161.1"/>
    </source>
</evidence>
<name>A0AAD9FH40_DISEL</name>
<dbReference type="AlphaFoldDB" id="A0AAD9FH40"/>
<keyword evidence="2" id="KW-1185">Reference proteome</keyword>
<comment type="caution">
    <text evidence="1">The sequence shown here is derived from an EMBL/GenBank/DDBJ whole genome shotgun (WGS) entry which is preliminary data.</text>
</comment>
<sequence length="84" mass="9344">MDVGVCVSDHLTPPCFILRSRATLCFPAERRPTEPQQLLDGELRLVPLRAASCCQDSLTDEKRLTPQLTLPSCDGWDCFILLGL</sequence>
<gene>
    <name evidence="1" type="ORF">KUDE01_004132</name>
</gene>
<organism evidence="1 2">
    <name type="scientific">Dissostichus eleginoides</name>
    <name type="common">Patagonian toothfish</name>
    <name type="synonym">Dissostichus amissus</name>
    <dbReference type="NCBI Taxonomy" id="100907"/>
    <lineage>
        <taxon>Eukaryota</taxon>
        <taxon>Metazoa</taxon>
        <taxon>Chordata</taxon>
        <taxon>Craniata</taxon>
        <taxon>Vertebrata</taxon>
        <taxon>Euteleostomi</taxon>
        <taxon>Actinopterygii</taxon>
        <taxon>Neopterygii</taxon>
        <taxon>Teleostei</taxon>
        <taxon>Neoteleostei</taxon>
        <taxon>Acanthomorphata</taxon>
        <taxon>Eupercaria</taxon>
        <taxon>Perciformes</taxon>
        <taxon>Notothenioidei</taxon>
        <taxon>Nototheniidae</taxon>
        <taxon>Dissostichus</taxon>
    </lineage>
</organism>
<protein>
    <submittedName>
        <fullName evidence="1">Armadillo repeat-containing protein 6</fullName>
    </submittedName>
</protein>
<accession>A0AAD9FH40</accession>
<proteinExistence type="predicted"/>